<accession>A0ACB8VA23</accession>
<dbReference type="Proteomes" id="UP000831701">
    <property type="component" value="Chromosome 23"/>
</dbReference>
<evidence type="ECO:0000313" key="2">
    <source>
        <dbReference type="Proteomes" id="UP000831701"/>
    </source>
</evidence>
<protein>
    <submittedName>
        <fullName evidence="1">Uncharacterized protein</fullName>
    </submittedName>
</protein>
<dbReference type="EMBL" id="CM041553">
    <property type="protein sequence ID" value="KAI3352200.1"/>
    <property type="molecule type" value="Genomic_DNA"/>
</dbReference>
<name>A0ACB8VA23_9TELE</name>
<reference evidence="1" key="1">
    <citation type="submission" date="2022-04" db="EMBL/GenBank/DDBJ databases">
        <title>Jade perch genome.</title>
        <authorList>
            <person name="Chao B."/>
        </authorList>
    </citation>
    <scope>NUCLEOTIDE SEQUENCE</scope>
    <source>
        <strain evidence="1">CB-2022</strain>
    </source>
</reference>
<gene>
    <name evidence="1" type="ORF">L3Q82_005167</name>
</gene>
<evidence type="ECO:0000313" key="1">
    <source>
        <dbReference type="EMBL" id="KAI3352200.1"/>
    </source>
</evidence>
<comment type="caution">
    <text evidence="1">The sequence shown here is derived from an EMBL/GenBank/DDBJ whole genome shotgun (WGS) entry which is preliminary data.</text>
</comment>
<keyword evidence="2" id="KW-1185">Reference proteome</keyword>
<sequence length="168" mass="19172">MEIMMWSRMEEQIWEYVTTCTVCARNKTSSQAQMGVLQPLPTPKHPWSDISMDFITRLPPSQVKMVICTVVDRFSKMVHFIPMVKLPTAKETAKALLYHVCRLHRFPSDVVSDQECQFVSQFWKEFCVLIGATSSLTSFALPLCLWLPTRVSRIQGGGSTILQALICR</sequence>
<proteinExistence type="predicted"/>
<organism evidence="1 2">
    <name type="scientific">Scortum barcoo</name>
    <name type="common">barcoo grunter</name>
    <dbReference type="NCBI Taxonomy" id="214431"/>
    <lineage>
        <taxon>Eukaryota</taxon>
        <taxon>Metazoa</taxon>
        <taxon>Chordata</taxon>
        <taxon>Craniata</taxon>
        <taxon>Vertebrata</taxon>
        <taxon>Euteleostomi</taxon>
        <taxon>Actinopterygii</taxon>
        <taxon>Neopterygii</taxon>
        <taxon>Teleostei</taxon>
        <taxon>Neoteleostei</taxon>
        <taxon>Acanthomorphata</taxon>
        <taxon>Eupercaria</taxon>
        <taxon>Centrarchiformes</taxon>
        <taxon>Terapontoidei</taxon>
        <taxon>Terapontidae</taxon>
        <taxon>Scortum</taxon>
    </lineage>
</organism>